<comment type="similarity">
    <text evidence="3">Belongs to the GST superfamily.</text>
</comment>
<dbReference type="PROSITE" id="PS50405">
    <property type="entry name" value="GST_CTER"/>
    <property type="match status" value="1"/>
</dbReference>
<dbReference type="InterPro" id="IPR004046">
    <property type="entry name" value="GST_C"/>
</dbReference>
<dbReference type="GO" id="GO:0005737">
    <property type="term" value="C:cytoplasm"/>
    <property type="evidence" value="ECO:0007669"/>
    <property type="project" value="UniProtKB-SubCell"/>
</dbReference>
<comment type="caution">
    <text evidence="6">The sequence shown here is derived from an EMBL/GenBank/DDBJ whole genome shotgun (WGS) entry which is preliminary data.</text>
</comment>
<dbReference type="PROSITE" id="PS50404">
    <property type="entry name" value="GST_NTER"/>
    <property type="match status" value="1"/>
</dbReference>
<evidence type="ECO:0000256" key="2">
    <source>
        <dbReference type="ARBA" id="ARBA00022490"/>
    </source>
</evidence>
<organism evidence="6 7">
    <name type="scientific">Euplotes crassus</name>
    <dbReference type="NCBI Taxonomy" id="5936"/>
    <lineage>
        <taxon>Eukaryota</taxon>
        <taxon>Sar</taxon>
        <taxon>Alveolata</taxon>
        <taxon>Ciliophora</taxon>
        <taxon>Intramacronucleata</taxon>
        <taxon>Spirotrichea</taxon>
        <taxon>Hypotrichia</taxon>
        <taxon>Euplotida</taxon>
        <taxon>Euplotidae</taxon>
        <taxon>Moneuplotes</taxon>
    </lineage>
</organism>
<dbReference type="Gene3D" id="1.20.1050.10">
    <property type="match status" value="1"/>
</dbReference>
<dbReference type="InterPro" id="IPR040079">
    <property type="entry name" value="Glutathione_S-Trfase"/>
</dbReference>
<sequence length="229" mass="25546">MSKYTLHGNIISQPTRAVIWTLRTLGLDFEYKHTEFVSGTRSQKYTSKVNTFAQVPALVFGDEVLTQSNTVIRYLANEHDKDSELLPRDDYLDRAKVEELLDIAATNVRFPLLKAIGAIVAGPLLFGTDKVSEEEELKLMGEVNTVLDKLNTKLGDNTYFTGDKLTVGDVHIFTELETTVFFLKLDLSGHPQLKAWYGRVGSNEILAEIGKEMVETLTAIQESQNSASS</sequence>
<evidence type="ECO:0000259" key="4">
    <source>
        <dbReference type="PROSITE" id="PS50404"/>
    </source>
</evidence>
<proteinExistence type="inferred from homology"/>
<evidence type="ECO:0000313" key="7">
    <source>
        <dbReference type="Proteomes" id="UP001295684"/>
    </source>
</evidence>
<dbReference type="InterPro" id="IPR010987">
    <property type="entry name" value="Glutathione-S-Trfase_C-like"/>
</dbReference>
<feature type="domain" description="GST C-terminal" evidence="5">
    <location>
        <begin position="90"/>
        <end position="220"/>
    </location>
</feature>
<dbReference type="SFLD" id="SFLDG00358">
    <property type="entry name" value="Main_(cytGST)"/>
    <property type="match status" value="1"/>
</dbReference>
<dbReference type="PANTHER" id="PTHR43917">
    <property type="match status" value="1"/>
</dbReference>
<dbReference type="SUPFAM" id="SSF47616">
    <property type="entry name" value="GST C-terminal domain-like"/>
    <property type="match status" value="1"/>
</dbReference>
<dbReference type="EMBL" id="CAMPGE010021372">
    <property type="protein sequence ID" value="CAI2379522.1"/>
    <property type="molecule type" value="Genomic_DNA"/>
</dbReference>
<accession>A0AAD2D406</accession>
<dbReference type="Pfam" id="PF00043">
    <property type="entry name" value="GST_C"/>
    <property type="match status" value="1"/>
</dbReference>
<gene>
    <name evidence="6" type="ORF">ECRASSUSDP1_LOCUS20932</name>
</gene>
<evidence type="ECO:0000259" key="5">
    <source>
        <dbReference type="PROSITE" id="PS50405"/>
    </source>
</evidence>
<dbReference type="SUPFAM" id="SSF52833">
    <property type="entry name" value="Thioredoxin-like"/>
    <property type="match status" value="1"/>
</dbReference>
<keyword evidence="7" id="KW-1185">Reference proteome</keyword>
<protein>
    <recommendedName>
        <fullName evidence="8">Glutathione transferase</fullName>
    </recommendedName>
</protein>
<dbReference type="InterPro" id="IPR036249">
    <property type="entry name" value="Thioredoxin-like_sf"/>
</dbReference>
<dbReference type="InterPro" id="IPR036282">
    <property type="entry name" value="Glutathione-S-Trfase_C_sf"/>
</dbReference>
<reference evidence="6" key="1">
    <citation type="submission" date="2023-07" db="EMBL/GenBank/DDBJ databases">
        <authorList>
            <consortium name="AG Swart"/>
            <person name="Singh M."/>
            <person name="Singh A."/>
            <person name="Seah K."/>
            <person name="Emmerich C."/>
        </authorList>
    </citation>
    <scope>NUCLEOTIDE SEQUENCE</scope>
    <source>
        <strain evidence="6">DP1</strain>
    </source>
</reference>
<dbReference type="InterPro" id="IPR051369">
    <property type="entry name" value="GST_Theta"/>
</dbReference>
<comment type="subcellular location">
    <subcellularLocation>
        <location evidence="1">Cytoplasm</location>
    </subcellularLocation>
</comment>
<dbReference type="Gene3D" id="3.40.30.10">
    <property type="entry name" value="Glutaredoxin"/>
    <property type="match status" value="1"/>
</dbReference>
<dbReference type="AlphaFoldDB" id="A0AAD2D406"/>
<dbReference type="Proteomes" id="UP001295684">
    <property type="component" value="Unassembled WGS sequence"/>
</dbReference>
<feature type="domain" description="GST N-terminal" evidence="4">
    <location>
        <begin position="2"/>
        <end position="83"/>
    </location>
</feature>
<name>A0AAD2D406_EUPCR</name>
<dbReference type="SFLD" id="SFLDS00019">
    <property type="entry name" value="Glutathione_Transferase_(cytos"/>
    <property type="match status" value="1"/>
</dbReference>
<evidence type="ECO:0000313" key="6">
    <source>
        <dbReference type="EMBL" id="CAI2379522.1"/>
    </source>
</evidence>
<dbReference type="InterPro" id="IPR004045">
    <property type="entry name" value="Glutathione_S-Trfase_N"/>
</dbReference>
<keyword evidence="2" id="KW-0963">Cytoplasm</keyword>
<evidence type="ECO:0008006" key="8">
    <source>
        <dbReference type="Google" id="ProtNLM"/>
    </source>
</evidence>
<evidence type="ECO:0000256" key="1">
    <source>
        <dbReference type="ARBA" id="ARBA00004496"/>
    </source>
</evidence>
<evidence type="ECO:0000256" key="3">
    <source>
        <dbReference type="RuleBase" id="RU003494"/>
    </source>
</evidence>
<dbReference type="PANTHER" id="PTHR43917:SF8">
    <property type="entry name" value="GH16740P-RELATED"/>
    <property type="match status" value="1"/>
</dbReference>
<dbReference type="Pfam" id="PF02798">
    <property type="entry name" value="GST_N"/>
    <property type="match status" value="1"/>
</dbReference>